<gene>
    <name evidence="2" type="ORF">C1I99_01485</name>
</gene>
<protein>
    <submittedName>
        <fullName evidence="2">DUF998 domain-containing protein</fullName>
    </submittedName>
</protein>
<organism evidence="2 3">
    <name type="scientific">Micromonospora deserti</name>
    <dbReference type="NCBI Taxonomy" id="2070366"/>
    <lineage>
        <taxon>Bacteria</taxon>
        <taxon>Bacillati</taxon>
        <taxon>Actinomycetota</taxon>
        <taxon>Actinomycetes</taxon>
        <taxon>Micromonosporales</taxon>
        <taxon>Micromonosporaceae</taxon>
        <taxon>Micromonospora</taxon>
    </lineage>
</organism>
<feature type="transmembrane region" description="Helical" evidence="1">
    <location>
        <begin position="61"/>
        <end position="78"/>
    </location>
</feature>
<evidence type="ECO:0000313" key="3">
    <source>
        <dbReference type="Proteomes" id="UP000248749"/>
    </source>
</evidence>
<dbReference type="Proteomes" id="UP000248749">
    <property type="component" value="Unassembled WGS sequence"/>
</dbReference>
<sequence>MDPVPVRPPQDAMTVRRLRLGIGVVGIALPIVLTAGNALLTGRVTLLDSISGFYHTGMRDVFVGGMCAIGVFLICYRYRRLDDALSTVAGVLAVAVALFPTATDAPAGTLTADDVIIGRVHQIAAAALFVLLAVFCLFRFPASEPSGAARGRRVRNGIYYACGGLILSAITLAVASNALPEATRDTLKPLFWCEAVAVLAFGAAWLVKGEELFRAARPAPPAGPPARAARPVPG</sequence>
<feature type="transmembrane region" description="Helical" evidence="1">
    <location>
        <begin position="115"/>
        <end position="138"/>
    </location>
</feature>
<accession>A0A2W2CXT2</accession>
<feature type="transmembrane region" description="Helical" evidence="1">
    <location>
        <begin position="158"/>
        <end position="177"/>
    </location>
</feature>
<keyword evidence="3" id="KW-1185">Reference proteome</keyword>
<dbReference type="EMBL" id="POUB01000005">
    <property type="protein sequence ID" value="PZG02691.1"/>
    <property type="molecule type" value="Genomic_DNA"/>
</dbReference>
<proteinExistence type="predicted"/>
<dbReference type="AlphaFoldDB" id="A0A2W2CXT2"/>
<feature type="transmembrane region" description="Helical" evidence="1">
    <location>
        <begin position="85"/>
        <end position="103"/>
    </location>
</feature>
<evidence type="ECO:0000313" key="2">
    <source>
        <dbReference type="EMBL" id="PZG02691.1"/>
    </source>
</evidence>
<comment type="caution">
    <text evidence="2">The sequence shown here is derived from an EMBL/GenBank/DDBJ whole genome shotgun (WGS) entry which is preliminary data.</text>
</comment>
<name>A0A2W2CXT2_9ACTN</name>
<reference evidence="2 3" key="1">
    <citation type="submission" date="2018-01" db="EMBL/GenBank/DDBJ databases">
        <title>Draft genome sequence of Salinispora sp. 13K206.</title>
        <authorList>
            <person name="Sahin N."/>
            <person name="Saygin H."/>
            <person name="Ay H."/>
        </authorList>
    </citation>
    <scope>NUCLEOTIDE SEQUENCE [LARGE SCALE GENOMIC DNA]</scope>
    <source>
        <strain evidence="2 3">13K206</strain>
    </source>
</reference>
<evidence type="ECO:0000256" key="1">
    <source>
        <dbReference type="SAM" id="Phobius"/>
    </source>
</evidence>
<keyword evidence="1" id="KW-1133">Transmembrane helix</keyword>
<keyword evidence="1" id="KW-0812">Transmembrane</keyword>
<feature type="transmembrane region" description="Helical" evidence="1">
    <location>
        <begin position="189"/>
        <end position="207"/>
    </location>
</feature>
<keyword evidence="1" id="KW-0472">Membrane</keyword>
<dbReference type="OrthoDB" id="9803163at2"/>
<feature type="transmembrane region" description="Helical" evidence="1">
    <location>
        <begin position="20"/>
        <end position="41"/>
    </location>
</feature>